<feature type="region of interest" description="Disordered" evidence="1">
    <location>
        <begin position="45"/>
        <end position="183"/>
    </location>
</feature>
<feature type="compositionally biased region" description="Basic and acidic residues" evidence="1">
    <location>
        <begin position="84"/>
        <end position="106"/>
    </location>
</feature>
<comment type="caution">
    <text evidence="2">The sequence shown here is derived from an EMBL/GenBank/DDBJ whole genome shotgun (WGS) entry which is preliminary data.</text>
</comment>
<feature type="compositionally biased region" description="Low complexity" evidence="1">
    <location>
        <begin position="45"/>
        <end position="66"/>
    </location>
</feature>
<feature type="compositionally biased region" description="Polar residues" evidence="1">
    <location>
        <begin position="128"/>
        <end position="137"/>
    </location>
</feature>
<dbReference type="PANTHER" id="PTHR39474">
    <property type="entry name" value="UNNAMED PRODUCT"/>
    <property type="match status" value="1"/>
</dbReference>
<dbReference type="OrthoDB" id="4590138at2759"/>
<dbReference type="PANTHER" id="PTHR39474:SF1">
    <property type="entry name" value="FUNGAL SPECIFIC TRANSCRIPTION FACTOR"/>
    <property type="match status" value="1"/>
</dbReference>
<feature type="compositionally biased region" description="Polar residues" evidence="1">
    <location>
        <begin position="107"/>
        <end position="120"/>
    </location>
</feature>
<organism evidence="2 3">
    <name type="scientific">Colletotrichum karsti</name>
    <dbReference type="NCBI Taxonomy" id="1095194"/>
    <lineage>
        <taxon>Eukaryota</taxon>
        <taxon>Fungi</taxon>
        <taxon>Dikarya</taxon>
        <taxon>Ascomycota</taxon>
        <taxon>Pezizomycotina</taxon>
        <taxon>Sordariomycetes</taxon>
        <taxon>Hypocreomycetidae</taxon>
        <taxon>Glomerellales</taxon>
        <taxon>Glomerellaceae</taxon>
        <taxon>Colletotrichum</taxon>
        <taxon>Colletotrichum boninense species complex</taxon>
    </lineage>
</organism>
<protein>
    <submittedName>
        <fullName evidence="2">von willebrand factor</fullName>
    </submittedName>
</protein>
<evidence type="ECO:0000313" key="3">
    <source>
        <dbReference type="Proteomes" id="UP000781932"/>
    </source>
</evidence>
<proteinExistence type="predicted"/>
<dbReference type="GeneID" id="62167768"/>
<sequence>MRLSASIIPRFYAPLKTLTRQSPRLSPALTAVNATTTTTTITTFTLNNRMSTSSASQSPFPSSSSTRQTAADGAAKTEPTRAAANDDHHQQRQIPSEESHRQHHPTESTSPAPENATSNAPAGDDNAFSPSDSTHSQPLALPPLPEAPSSSAGGDSAEGGGNSNSNNTITLDLGGQPGGGASTKLDHLGPLVVNQDGTMSRISNWGEMTKIERENTLRILGRRNQIRLASLRDGADGEGKQQ</sequence>
<dbReference type="EMBL" id="JAATWM020000053">
    <property type="protein sequence ID" value="KAF9870490.1"/>
    <property type="molecule type" value="Genomic_DNA"/>
</dbReference>
<gene>
    <name evidence="2" type="ORF">CkaCkLH20_11980</name>
</gene>
<dbReference type="RefSeq" id="XP_038739951.1">
    <property type="nucleotide sequence ID" value="XM_038894694.1"/>
</dbReference>
<name>A0A9P6I228_9PEZI</name>
<evidence type="ECO:0000313" key="2">
    <source>
        <dbReference type="EMBL" id="KAF9870490.1"/>
    </source>
</evidence>
<keyword evidence="3" id="KW-1185">Reference proteome</keyword>
<dbReference type="AlphaFoldDB" id="A0A9P6I228"/>
<reference evidence="2" key="1">
    <citation type="submission" date="2020-03" db="EMBL/GenBank/DDBJ databases">
        <authorList>
            <person name="He L."/>
        </authorList>
    </citation>
    <scope>NUCLEOTIDE SEQUENCE</scope>
    <source>
        <strain evidence="2">CkLH20</strain>
    </source>
</reference>
<evidence type="ECO:0000256" key="1">
    <source>
        <dbReference type="SAM" id="MobiDB-lite"/>
    </source>
</evidence>
<dbReference type="Proteomes" id="UP000781932">
    <property type="component" value="Unassembled WGS sequence"/>
</dbReference>
<accession>A0A9P6I228</accession>
<reference evidence="2" key="2">
    <citation type="submission" date="2020-11" db="EMBL/GenBank/DDBJ databases">
        <title>Whole genome sequencing of Colletotrichum sp.</title>
        <authorList>
            <person name="Li H."/>
        </authorList>
    </citation>
    <scope>NUCLEOTIDE SEQUENCE</scope>
    <source>
        <strain evidence="2">CkLH20</strain>
    </source>
</reference>